<evidence type="ECO:0000256" key="2">
    <source>
        <dbReference type="ARBA" id="ARBA00022605"/>
    </source>
</evidence>
<feature type="binding site" evidence="8">
    <location>
        <position position="141"/>
    </location>
    <ligand>
        <name>substrate</name>
    </ligand>
</feature>
<evidence type="ECO:0000256" key="4">
    <source>
        <dbReference type="ARBA" id="ARBA00022679"/>
    </source>
</evidence>
<keyword evidence="11" id="KW-1185">Reference proteome</keyword>
<evidence type="ECO:0000256" key="6">
    <source>
        <dbReference type="ARBA" id="ARBA00022777"/>
    </source>
</evidence>
<dbReference type="NCBIfam" id="TIGR01027">
    <property type="entry name" value="proB"/>
    <property type="match status" value="1"/>
</dbReference>
<dbReference type="GO" id="GO:0005829">
    <property type="term" value="C:cytosol"/>
    <property type="evidence" value="ECO:0007669"/>
    <property type="project" value="TreeGrafter"/>
</dbReference>
<dbReference type="HAMAP" id="MF_00456">
    <property type="entry name" value="ProB"/>
    <property type="match status" value="1"/>
</dbReference>
<keyword evidence="2 8" id="KW-0028">Amino-acid biosynthesis</keyword>
<dbReference type="InterPro" id="IPR019797">
    <property type="entry name" value="Glutamate_5-kinase_CS"/>
</dbReference>
<dbReference type="GO" id="GO:0005524">
    <property type="term" value="F:ATP binding"/>
    <property type="evidence" value="ECO:0007669"/>
    <property type="project" value="UniProtKB-KW"/>
</dbReference>
<evidence type="ECO:0000256" key="8">
    <source>
        <dbReference type="HAMAP-Rule" id="MF_00456"/>
    </source>
</evidence>
<dbReference type="GO" id="GO:0004349">
    <property type="term" value="F:glutamate 5-kinase activity"/>
    <property type="evidence" value="ECO:0007669"/>
    <property type="project" value="UniProtKB-UniRule"/>
</dbReference>
<comment type="function">
    <text evidence="8">Catalyzes the transfer of a phosphate group to glutamate to form L-glutamate 5-phosphate.</text>
</comment>
<dbReference type="InterPro" id="IPR001048">
    <property type="entry name" value="Asp/Glu/Uridylate_kinase"/>
</dbReference>
<dbReference type="PIRSF" id="PIRSF000729">
    <property type="entry name" value="GK"/>
    <property type="match status" value="1"/>
</dbReference>
<proteinExistence type="inferred from homology"/>
<dbReference type="InterPro" id="IPR005715">
    <property type="entry name" value="Glu_5kinase/COase_Synthase"/>
</dbReference>
<comment type="catalytic activity">
    <reaction evidence="8">
        <text>L-glutamate + ATP = L-glutamyl 5-phosphate + ADP</text>
        <dbReference type="Rhea" id="RHEA:14877"/>
        <dbReference type="ChEBI" id="CHEBI:29985"/>
        <dbReference type="ChEBI" id="CHEBI:30616"/>
        <dbReference type="ChEBI" id="CHEBI:58274"/>
        <dbReference type="ChEBI" id="CHEBI:456216"/>
        <dbReference type="EC" id="2.7.2.11"/>
    </reaction>
</comment>
<evidence type="ECO:0000256" key="1">
    <source>
        <dbReference type="ARBA" id="ARBA00022490"/>
    </source>
</evidence>
<keyword evidence="4 8" id="KW-0808">Transferase</keyword>
<name>A0A8H2M6R7_9FIRM</name>
<dbReference type="Proteomes" id="UP000377798">
    <property type="component" value="Unassembled WGS sequence"/>
</dbReference>
<keyword evidence="1 8" id="KW-0963">Cytoplasm</keyword>
<dbReference type="EMBL" id="CAACYI010000001">
    <property type="protein sequence ID" value="VFB16177.1"/>
    <property type="molecule type" value="Genomic_DNA"/>
</dbReference>
<dbReference type="SUPFAM" id="SSF53633">
    <property type="entry name" value="Carbamate kinase-like"/>
    <property type="match status" value="1"/>
</dbReference>
<dbReference type="GO" id="GO:0055129">
    <property type="term" value="P:L-proline biosynthetic process"/>
    <property type="evidence" value="ECO:0007669"/>
    <property type="project" value="UniProtKB-UniRule"/>
</dbReference>
<gene>
    <name evidence="8 10" type="primary">proB</name>
    <name evidence="10" type="ORF">NCTC13150_00695</name>
</gene>
<keyword evidence="3 8" id="KW-0641">Proline biosynthesis</keyword>
<dbReference type="CDD" id="cd04242">
    <property type="entry name" value="AAK_G5K_ProB"/>
    <property type="match status" value="1"/>
</dbReference>
<sequence length="268" mass="29197">MNTNFNHIKRLVIKVGSSSITHETGEINLEKIDQLAWECANLRNKGIEVALVSSGAIFAGAHRMLLSEKPKDTPRKQAASAVGQVALMNTYARSFHNYNYQVAQLLLTRMIEENTTMGVNVKNAFDELFNLNVVPIINENDAISTLEIEFGDNDKLSAVVARIIQADLLILLSDIDGLYNSNPKTNPQAKRLSLVEKVDEDLYKMAGNAISSAGTGGMITKLDAAKLCMERGIDMVIADSQDLSVIRKIMDGEDVGTLFVGGKNAGLV</sequence>
<comment type="subcellular location">
    <subcellularLocation>
        <location evidence="8">Cytoplasm</location>
    </subcellularLocation>
</comment>
<feature type="binding site" evidence="8">
    <location>
        <position position="14"/>
    </location>
    <ligand>
        <name>ATP</name>
        <dbReference type="ChEBI" id="CHEBI:30616"/>
    </ligand>
</feature>
<dbReference type="PRINTS" id="PR00474">
    <property type="entry name" value="GLU5KINASE"/>
</dbReference>
<keyword evidence="7 8" id="KW-0067">ATP-binding</keyword>
<dbReference type="InterPro" id="IPR041739">
    <property type="entry name" value="G5K_ProB"/>
</dbReference>
<dbReference type="AlphaFoldDB" id="A0A8H2M6R7"/>
<dbReference type="PANTHER" id="PTHR43654:SF3">
    <property type="entry name" value="GLUTAMATE 5-KINASE"/>
    <property type="match status" value="1"/>
</dbReference>
<evidence type="ECO:0000256" key="3">
    <source>
        <dbReference type="ARBA" id="ARBA00022650"/>
    </source>
</evidence>
<dbReference type="UniPathway" id="UPA00098">
    <property type="reaction ID" value="UER00359"/>
</dbReference>
<organism evidence="10 11">
    <name type="scientific">Urinicoccus massiliensis</name>
    <dbReference type="NCBI Taxonomy" id="1723382"/>
    <lineage>
        <taxon>Bacteria</taxon>
        <taxon>Bacillati</taxon>
        <taxon>Bacillota</taxon>
        <taxon>Tissierellia</taxon>
        <taxon>Tissierellales</taxon>
        <taxon>Peptoniphilaceae</taxon>
        <taxon>Urinicoccus</taxon>
    </lineage>
</organism>
<reference evidence="10 11" key="1">
    <citation type="submission" date="2019-02" db="EMBL/GenBank/DDBJ databases">
        <authorList>
            <consortium name="Pathogen Informatics"/>
        </authorList>
    </citation>
    <scope>NUCLEOTIDE SEQUENCE [LARGE SCALE GENOMIC DNA]</scope>
    <source>
        <strain evidence="10 11">3012STDY7089603</strain>
    </source>
</reference>
<dbReference type="Gene3D" id="3.40.1160.10">
    <property type="entry name" value="Acetylglutamate kinase-like"/>
    <property type="match status" value="1"/>
</dbReference>
<evidence type="ECO:0000256" key="5">
    <source>
        <dbReference type="ARBA" id="ARBA00022741"/>
    </source>
</evidence>
<dbReference type="RefSeq" id="WP_034439001.1">
    <property type="nucleotide sequence ID" value="NZ_CAACYI010000001.1"/>
</dbReference>
<feature type="binding site" evidence="8">
    <location>
        <position position="54"/>
    </location>
    <ligand>
        <name>substrate</name>
    </ligand>
</feature>
<keyword evidence="6 8" id="KW-0418">Kinase</keyword>
<accession>A0A8H2M6R7</accession>
<dbReference type="PROSITE" id="PS00902">
    <property type="entry name" value="GLUTAMATE_5_KINASE"/>
    <property type="match status" value="1"/>
</dbReference>
<dbReference type="PANTHER" id="PTHR43654">
    <property type="entry name" value="GLUTAMATE 5-KINASE"/>
    <property type="match status" value="1"/>
</dbReference>
<comment type="caution">
    <text evidence="10">The sequence shown here is derived from an EMBL/GenBank/DDBJ whole genome shotgun (WGS) entry which is preliminary data.</text>
</comment>
<feature type="binding site" evidence="8">
    <location>
        <begin position="215"/>
        <end position="221"/>
    </location>
    <ligand>
        <name>ATP</name>
        <dbReference type="ChEBI" id="CHEBI:30616"/>
    </ligand>
</feature>
<dbReference type="EC" id="2.7.2.11" evidence="8"/>
<evidence type="ECO:0000259" key="9">
    <source>
        <dbReference type="Pfam" id="PF00696"/>
    </source>
</evidence>
<keyword evidence="5 8" id="KW-0547">Nucleotide-binding</keyword>
<dbReference type="FunFam" id="3.40.1160.10:FF:000018">
    <property type="entry name" value="Glutamate 5-kinase"/>
    <property type="match status" value="1"/>
</dbReference>
<comment type="pathway">
    <text evidence="8">Amino-acid biosynthesis; L-proline biosynthesis; L-glutamate 5-semialdehyde from L-glutamate: step 1/2.</text>
</comment>
<dbReference type="Pfam" id="PF00696">
    <property type="entry name" value="AA_kinase"/>
    <property type="match status" value="1"/>
</dbReference>
<evidence type="ECO:0000256" key="7">
    <source>
        <dbReference type="ARBA" id="ARBA00022840"/>
    </source>
</evidence>
<dbReference type="InterPro" id="IPR011529">
    <property type="entry name" value="Glu_5kinase"/>
</dbReference>
<feature type="binding site" evidence="8">
    <location>
        <position position="153"/>
    </location>
    <ligand>
        <name>substrate</name>
    </ligand>
</feature>
<evidence type="ECO:0000313" key="11">
    <source>
        <dbReference type="Proteomes" id="UP000377798"/>
    </source>
</evidence>
<dbReference type="InterPro" id="IPR036393">
    <property type="entry name" value="AceGlu_kinase-like_sf"/>
</dbReference>
<protein>
    <recommendedName>
        <fullName evidence="8">Glutamate 5-kinase</fullName>
        <ecNumber evidence="8">2.7.2.11</ecNumber>
    </recommendedName>
    <alternativeName>
        <fullName evidence="8">Gamma-glutamyl kinase</fullName>
        <shortName evidence="8">GK</shortName>
    </alternativeName>
</protein>
<comment type="similarity">
    <text evidence="8">Belongs to the glutamate 5-kinase family.</text>
</comment>
<evidence type="ECO:0000313" key="10">
    <source>
        <dbReference type="EMBL" id="VFB16177.1"/>
    </source>
</evidence>
<feature type="domain" description="Aspartate/glutamate/uridylate kinase" evidence="9">
    <location>
        <begin position="9"/>
        <end position="239"/>
    </location>
</feature>
<dbReference type="InterPro" id="IPR001057">
    <property type="entry name" value="Glu/AcGlu_kinase"/>
</dbReference>
<feature type="binding site" evidence="8">
    <location>
        <begin position="173"/>
        <end position="174"/>
    </location>
    <ligand>
        <name>ATP</name>
        <dbReference type="ChEBI" id="CHEBI:30616"/>
    </ligand>
</feature>